<evidence type="ECO:0000313" key="1">
    <source>
        <dbReference type="EMBL" id="VDN34991.1"/>
    </source>
</evidence>
<dbReference type="OrthoDB" id="5876151at2759"/>
<evidence type="ECO:0000313" key="2">
    <source>
        <dbReference type="Proteomes" id="UP000271889"/>
    </source>
</evidence>
<organism evidence="1 2">
    <name type="scientific">Cylicostephanus goldi</name>
    <name type="common">Nematode worm</name>
    <dbReference type="NCBI Taxonomy" id="71465"/>
    <lineage>
        <taxon>Eukaryota</taxon>
        <taxon>Metazoa</taxon>
        <taxon>Ecdysozoa</taxon>
        <taxon>Nematoda</taxon>
        <taxon>Chromadorea</taxon>
        <taxon>Rhabditida</taxon>
        <taxon>Rhabditina</taxon>
        <taxon>Rhabditomorpha</taxon>
        <taxon>Strongyloidea</taxon>
        <taxon>Strongylidae</taxon>
        <taxon>Cylicostephanus</taxon>
    </lineage>
</organism>
<keyword evidence="2" id="KW-1185">Reference proteome</keyword>
<accession>A0A3P7NY57</accession>
<proteinExistence type="predicted"/>
<dbReference type="AlphaFoldDB" id="A0A3P7NY57"/>
<dbReference type="EMBL" id="UYRV01125848">
    <property type="protein sequence ID" value="VDN34991.1"/>
    <property type="molecule type" value="Genomic_DNA"/>
</dbReference>
<dbReference type="Proteomes" id="UP000271889">
    <property type="component" value="Unassembled WGS sequence"/>
</dbReference>
<reference evidence="1 2" key="1">
    <citation type="submission" date="2018-11" db="EMBL/GenBank/DDBJ databases">
        <authorList>
            <consortium name="Pathogen Informatics"/>
        </authorList>
    </citation>
    <scope>NUCLEOTIDE SEQUENCE [LARGE SCALE GENOMIC DNA]</scope>
</reference>
<name>A0A3P7NY57_CYLGO</name>
<sequence>MRIPHTFVIGPYFEYLAYGSECGLAHANWIHALKNVLQSSSVLRQPRKRRPTNDYFTASVNLSMLPRRSSNRLRRKQAEHTADYSHLPPKFKGPLSPSMHFCHYVLEQLMSARYEPINWLIDLATVKKKLDYRQFEDSDEFAVEIRSVGGSNLQIRWQKVLLTHSKGFRFA</sequence>
<gene>
    <name evidence="1" type="ORF">CGOC_LOCUS12802</name>
</gene>
<protein>
    <submittedName>
        <fullName evidence="1">Uncharacterized protein</fullName>
    </submittedName>
</protein>